<dbReference type="EMBL" id="LNZH02000065">
    <property type="protein sequence ID" value="OCB91762.1"/>
    <property type="molecule type" value="Genomic_DNA"/>
</dbReference>
<dbReference type="Proteomes" id="UP000757232">
    <property type="component" value="Unassembled WGS sequence"/>
</dbReference>
<gene>
    <name evidence="4" type="ORF">A7U60_g962</name>
</gene>
<sequence>MLSPTVVSLLLPLFLLSGDARHAKADPCIAMDTGFNLLVFGVDGKDWNAGTQDTWTSEGSATDITAAANRPPFDGANTTCYLAQFYNAVYVLNGDASDASAVYIYDAGAKSWSKQSVDVPSGGAHTFDTSDFGAILDHDTNVFYAMSKGEVFFLNMGSLTAANGSALSWTDVGAPEAWGDLSSYEPTMALAQNHIHFIGVPGLQPGQADIFVIHFSFFQPEAQSYGSDFSQTHGQTASFFQTDGVQQEFAFIPDDGSATYVINVESNSTQTLAGPSVKDAGAKYFAGVTSLVQLSAAQGELQFLPYTQESDNSAASWTKITSVSVPAGSDSSSSNSSSSSSSSSGNSSATGSSTASGANASSTSSSAASGLSATAAAAAGMQTLMMTTLVGGVALIAVLL</sequence>
<feature type="chain" id="PRO_5040477837" evidence="3">
    <location>
        <begin position="26"/>
        <end position="400"/>
    </location>
</feature>
<dbReference type="AlphaFoldDB" id="A0A9Q5I5Z5"/>
<keyword evidence="2" id="KW-0812">Transmembrane</keyword>
<name>A0A9Q5I5Z5_SANBA</name>
<comment type="caution">
    <text evidence="4">The sequence shown here is derived from an EMBL/GenBank/DDBJ whole genome shotgun (WGS) entry which is preliminary data.</text>
</comment>
<organism evidence="4 5">
    <name type="scientific">Sanghuangporus baumii</name>
    <name type="common">Phellinus baumii</name>
    <dbReference type="NCBI Taxonomy" id="108892"/>
    <lineage>
        <taxon>Eukaryota</taxon>
        <taxon>Fungi</taxon>
        <taxon>Dikarya</taxon>
        <taxon>Basidiomycota</taxon>
        <taxon>Agaricomycotina</taxon>
        <taxon>Agaricomycetes</taxon>
        <taxon>Hymenochaetales</taxon>
        <taxon>Hymenochaetaceae</taxon>
        <taxon>Sanghuangporus</taxon>
    </lineage>
</organism>
<evidence type="ECO:0000256" key="3">
    <source>
        <dbReference type="SAM" id="SignalP"/>
    </source>
</evidence>
<feature type="transmembrane region" description="Helical" evidence="2">
    <location>
        <begin position="375"/>
        <end position="399"/>
    </location>
</feature>
<evidence type="ECO:0000313" key="4">
    <source>
        <dbReference type="EMBL" id="OCB91762.1"/>
    </source>
</evidence>
<keyword evidence="2" id="KW-0472">Membrane</keyword>
<feature type="region of interest" description="Disordered" evidence="1">
    <location>
        <begin position="325"/>
        <end position="361"/>
    </location>
</feature>
<evidence type="ECO:0000256" key="1">
    <source>
        <dbReference type="SAM" id="MobiDB-lite"/>
    </source>
</evidence>
<accession>A0A9Q5I5Z5</accession>
<feature type="compositionally biased region" description="Low complexity" evidence="1">
    <location>
        <begin position="327"/>
        <end position="361"/>
    </location>
</feature>
<protein>
    <submittedName>
        <fullName evidence="4">Uncharacterized protein</fullName>
    </submittedName>
</protein>
<reference evidence="4" key="1">
    <citation type="submission" date="2016-06" db="EMBL/GenBank/DDBJ databases">
        <title>Draft Genome sequence of the fungus Inonotus baumii.</title>
        <authorList>
            <person name="Zhu H."/>
            <person name="Lin W."/>
        </authorList>
    </citation>
    <scope>NUCLEOTIDE SEQUENCE</scope>
    <source>
        <strain evidence="4">821</strain>
    </source>
</reference>
<keyword evidence="5" id="KW-1185">Reference proteome</keyword>
<feature type="signal peptide" evidence="3">
    <location>
        <begin position="1"/>
        <end position="25"/>
    </location>
</feature>
<proteinExistence type="predicted"/>
<evidence type="ECO:0000313" key="5">
    <source>
        <dbReference type="Proteomes" id="UP000757232"/>
    </source>
</evidence>
<keyword evidence="3" id="KW-0732">Signal</keyword>
<dbReference type="OrthoDB" id="3356102at2759"/>
<evidence type="ECO:0000256" key="2">
    <source>
        <dbReference type="SAM" id="Phobius"/>
    </source>
</evidence>
<keyword evidence="2" id="KW-1133">Transmembrane helix</keyword>